<evidence type="ECO:0000313" key="1">
    <source>
        <dbReference type="EMBL" id="RDG36488.1"/>
    </source>
</evidence>
<name>A0A370B3V1_9ACTN</name>
<keyword evidence="2" id="KW-1185">Reference proteome</keyword>
<evidence type="ECO:0000313" key="2">
    <source>
        <dbReference type="Proteomes" id="UP000253741"/>
    </source>
</evidence>
<sequence>MSIRHRQLPSIAAAVPYYSLPCRIGTHECGEAEPKAPPADVPIVYEACVCACHLRAVAVSGGTGEVEGEERTHG</sequence>
<dbReference type="EMBL" id="QQNA01000155">
    <property type="protein sequence ID" value="RDG36488.1"/>
    <property type="molecule type" value="Genomic_DNA"/>
</dbReference>
<protein>
    <submittedName>
        <fullName evidence="1">Uncharacterized protein</fullName>
    </submittedName>
</protein>
<dbReference type="OrthoDB" id="4327523at2"/>
<reference evidence="1 2" key="1">
    <citation type="submission" date="2018-07" db="EMBL/GenBank/DDBJ databases">
        <title>Streptomyces species from bats.</title>
        <authorList>
            <person name="Dunlap C."/>
        </authorList>
    </citation>
    <scope>NUCLEOTIDE SEQUENCE [LARGE SCALE GENOMIC DNA]</scope>
    <source>
        <strain evidence="1 2">AC230</strain>
    </source>
</reference>
<comment type="caution">
    <text evidence="1">The sequence shown here is derived from an EMBL/GenBank/DDBJ whole genome shotgun (WGS) entry which is preliminary data.</text>
</comment>
<dbReference type="RefSeq" id="WP_114625154.1">
    <property type="nucleotide sequence ID" value="NZ_QQNA01000155.1"/>
</dbReference>
<proteinExistence type="predicted"/>
<dbReference type="Proteomes" id="UP000253741">
    <property type="component" value="Unassembled WGS sequence"/>
</dbReference>
<organism evidence="1 2">
    <name type="scientific">Streptomyces corynorhini</name>
    <dbReference type="NCBI Taxonomy" id="2282652"/>
    <lineage>
        <taxon>Bacteria</taxon>
        <taxon>Bacillati</taxon>
        <taxon>Actinomycetota</taxon>
        <taxon>Actinomycetes</taxon>
        <taxon>Kitasatosporales</taxon>
        <taxon>Streptomycetaceae</taxon>
        <taxon>Streptomyces</taxon>
    </lineage>
</organism>
<dbReference type="AlphaFoldDB" id="A0A370B3V1"/>
<accession>A0A370B3V1</accession>
<gene>
    <name evidence="1" type="ORF">DVH02_19745</name>
</gene>